<organism evidence="1 2">
    <name type="scientific">Bremia lactucae</name>
    <name type="common">Lettuce downy mildew</name>
    <dbReference type="NCBI Taxonomy" id="4779"/>
    <lineage>
        <taxon>Eukaryota</taxon>
        <taxon>Sar</taxon>
        <taxon>Stramenopiles</taxon>
        <taxon>Oomycota</taxon>
        <taxon>Peronosporomycetes</taxon>
        <taxon>Peronosporales</taxon>
        <taxon>Peronosporaceae</taxon>
        <taxon>Bremia</taxon>
    </lineage>
</organism>
<dbReference type="AlphaFoldDB" id="A0A976FFB4"/>
<proteinExistence type="predicted"/>
<accession>A0A976FFB4</accession>
<dbReference type="Proteomes" id="UP000294530">
    <property type="component" value="Unassembled WGS sequence"/>
</dbReference>
<dbReference type="KEGG" id="blac:94352077"/>
<dbReference type="RefSeq" id="XP_067815070.1">
    <property type="nucleotide sequence ID" value="XM_067966406.1"/>
</dbReference>
<sequence length="64" mass="7306">MTNISKPSLSEIRMTQKKAECFRSQEWEALQSNPAYLTLRKYADTAFRTELLNGTPPVSEGIEQ</sequence>
<gene>
    <name evidence="1" type="ORF">CCR75_008353</name>
</gene>
<dbReference type="GeneID" id="94352077"/>
<evidence type="ECO:0000313" key="1">
    <source>
        <dbReference type="EMBL" id="TDH65571.1"/>
    </source>
</evidence>
<dbReference type="EMBL" id="SHOA02000002">
    <property type="protein sequence ID" value="TDH65571.1"/>
    <property type="molecule type" value="Genomic_DNA"/>
</dbReference>
<comment type="caution">
    <text evidence="1">The sequence shown here is derived from an EMBL/GenBank/DDBJ whole genome shotgun (WGS) entry which is preliminary data.</text>
</comment>
<evidence type="ECO:0000313" key="2">
    <source>
        <dbReference type="Proteomes" id="UP000294530"/>
    </source>
</evidence>
<reference evidence="1 2" key="1">
    <citation type="journal article" date="2021" name="Genome Biol.">
        <title>AFLAP: assembly-free linkage analysis pipeline using k-mers from genome sequencing data.</title>
        <authorList>
            <person name="Fletcher K."/>
            <person name="Zhang L."/>
            <person name="Gil J."/>
            <person name="Han R."/>
            <person name="Cavanaugh K."/>
            <person name="Michelmore R."/>
        </authorList>
    </citation>
    <scope>NUCLEOTIDE SEQUENCE [LARGE SCALE GENOMIC DNA]</scope>
    <source>
        <strain evidence="1 2">SF5</strain>
    </source>
</reference>
<protein>
    <submittedName>
        <fullName evidence="1">Uncharacterized protein</fullName>
    </submittedName>
</protein>
<keyword evidence="2" id="KW-1185">Reference proteome</keyword>
<name>A0A976FFB4_BRELC</name>